<gene>
    <name evidence="2" type="ORF">DJ568_00910</name>
</gene>
<reference evidence="2 3" key="1">
    <citation type="submission" date="2018-05" db="EMBL/GenBank/DDBJ databases">
        <title>Mucilaginibacter hurinus sp. nov., isolated from briquette warehouse soil.</title>
        <authorList>
            <person name="Choi L."/>
        </authorList>
    </citation>
    <scope>NUCLEOTIDE SEQUENCE [LARGE SCALE GENOMIC DNA]</scope>
    <source>
        <strain evidence="2 3">ZR32</strain>
    </source>
</reference>
<dbReference type="Pfam" id="PF12412">
    <property type="entry name" value="DUF3667"/>
    <property type="match status" value="1"/>
</dbReference>
<dbReference type="Proteomes" id="UP000253209">
    <property type="component" value="Unassembled WGS sequence"/>
</dbReference>
<accession>A0A367GUI0</accession>
<evidence type="ECO:0008006" key="4">
    <source>
        <dbReference type="Google" id="ProtNLM"/>
    </source>
</evidence>
<feature type="transmembrane region" description="Helical" evidence="1">
    <location>
        <begin position="89"/>
        <end position="106"/>
    </location>
</feature>
<dbReference type="InterPro" id="IPR022134">
    <property type="entry name" value="DUF3667"/>
</dbReference>
<organism evidence="2 3">
    <name type="scientific">Mucilaginibacter hurinus</name>
    <dbReference type="NCBI Taxonomy" id="2201324"/>
    <lineage>
        <taxon>Bacteria</taxon>
        <taxon>Pseudomonadati</taxon>
        <taxon>Bacteroidota</taxon>
        <taxon>Sphingobacteriia</taxon>
        <taxon>Sphingobacteriales</taxon>
        <taxon>Sphingobacteriaceae</taxon>
        <taxon>Mucilaginibacter</taxon>
    </lineage>
</organism>
<evidence type="ECO:0000256" key="1">
    <source>
        <dbReference type="SAM" id="Phobius"/>
    </source>
</evidence>
<dbReference type="RefSeq" id="WP_114003348.1">
    <property type="nucleotide sequence ID" value="NZ_QGDC01000001.1"/>
</dbReference>
<name>A0A367GUI0_9SPHI</name>
<protein>
    <recommendedName>
        <fullName evidence="4">DUF3667 domain-containing protein</fullName>
    </recommendedName>
</protein>
<keyword evidence="1" id="KW-0472">Membrane</keyword>
<dbReference type="AlphaFoldDB" id="A0A367GUI0"/>
<dbReference type="OrthoDB" id="7446256at2"/>
<proteinExistence type="predicted"/>
<feature type="transmembrane region" description="Helical" evidence="1">
    <location>
        <begin position="135"/>
        <end position="154"/>
    </location>
</feature>
<sequence>METRDDKPLHTNPVCKNCNNTLHGNFCSNCGQTADTHPINFHYLWHDVQHTVLHVDKGFFFTLKELFTRPGHAIREFIDGKRVMHFKPFALVLVLAGAYGFLYHFFEINDIPQVTADRTLVQTTSKTNDWLSSHYSLAVVMMLPFFALGSFLVFRKSGYNYVQNLVINLFLTAQLLVVSLLLFPLTYYYSVAAPGISTMVASTIGLALYIWSFIQLFKNESKVIIGLKALWSYILSLLFMLVLSAVIGIVIGVFFLKK</sequence>
<feature type="transmembrane region" description="Helical" evidence="1">
    <location>
        <begin position="166"/>
        <end position="189"/>
    </location>
</feature>
<dbReference type="EMBL" id="QGDC01000001">
    <property type="protein sequence ID" value="RCH56451.1"/>
    <property type="molecule type" value="Genomic_DNA"/>
</dbReference>
<keyword evidence="3" id="KW-1185">Reference proteome</keyword>
<feature type="transmembrane region" description="Helical" evidence="1">
    <location>
        <begin position="195"/>
        <end position="217"/>
    </location>
</feature>
<keyword evidence="1" id="KW-0812">Transmembrane</keyword>
<comment type="caution">
    <text evidence="2">The sequence shown here is derived from an EMBL/GenBank/DDBJ whole genome shotgun (WGS) entry which is preliminary data.</text>
</comment>
<evidence type="ECO:0000313" key="3">
    <source>
        <dbReference type="Proteomes" id="UP000253209"/>
    </source>
</evidence>
<evidence type="ECO:0000313" key="2">
    <source>
        <dbReference type="EMBL" id="RCH56451.1"/>
    </source>
</evidence>
<feature type="transmembrane region" description="Helical" evidence="1">
    <location>
        <begin position="229"/>
        <end position="256"/>
    </location>
</feature>
<keyword evidence="1" id="KW-1133">Transmembrane helix</keyword>